<feature type="active site" description="Charge relay system" evidence="5">
    <location>
        <position position="408"/>
    </location>
</feature>
<feature type="chain" id="PRO_5037265968" evidence="6">
    <location>
        <begin position="23"/>
        <end position="467"/>
    </location>
</feature>
<evidence type="ECO:0000256" key="2">
    <source>
        <dbReference type="ARBA" id="ARBA00022670"/>
    </source>
</evidence>
<evidence type="ECO:0000256" key="4">
    <source>
        <dbReference type="ARBA" id="ARBA00022825"/>
    </source>
</evidence>
<dbReference type="PROSITE" id="PS51892">
    <property type="entry name" value="SUBTILASE"/>
    <property type="match status" value="1"/>
</dbReference>
<keyword evidence="2 5" id="KW-0645">Protease</keyword>
<dbReference type="InterPro" id="IPR036852">
    <property type="entry name" value="Peptidase_S8/S53_dom_sf"/>
</dbReference>
<dbReference type="InterPro" id="IPR050131">
    <property type="entry name" value="Peptidase_S8_subtilisin-like"/>
</dbReference>
<keyword evidence="3 5" id="KW-0378">Hydrolase</keyword>
<feature type="domain" description="Peptidase S8/S53" evidence="7">
    <location>
        <begin position="185"/>
        <end position="454"/>
    </location>
</feature>
<keyword evidence="4 5" id="KW-0720">Serine protease</keyword>
<evidence type="ECO:0000256" key="6">
    <source>
        <dbReference type="SAM" id="SignalP"/>
    </source>
</evidence>
<evidence type="ECO:0000256" key="3">
    <source>
        <dbReference type="ARBA" id="ARBA00022801"/>
    </source>
</evidence>
<comment type="similarity">
    <text evidence="1 5">Belongs to the peptidase S8 family.</text>
</comment>
<evidence type="ECO:0000256" key="5">
    <source>
        <dbReference type="PROSITE-ProRule" id="PRU01240"/>
    </source>
</evidence>
<dbReference type="SUPFAM" id="SSF52743">
    <property type="entry name" value="Subtilisin-like"/>
    <property type="match status" value="1"/>
</dbReference>
<dbReference type="EMBL" id="JABZGR010000005">
    <property type="protein sequence ID" value="MBF0970011.1"/>
    <property type="molecule type" value="Genomic_DNA"/>
</dbReference>
<dbReference type="Pfam" id="PF00082">
    <property type="entry name" value="Peptidase_S8"/>
    <property type="match status" value="1"/>
</dbReference>
<reference evidence="8" key="1">
    <citation type="submission" date="2020-04" db="EMBL/GenBank/DDBJ databases">
        <title>Deep metagenomics examines the oral microbiome during advanced dental caries in children, revealing novel taxa and co-occurrences with host molecules.</title>
        <authorList>
            <person name="Baker J.L."/>
            <person name="Morton J.T."/>
            <person name="Dinis M."/>
            <person name="Alvarez R."/>
            <person name="Tran N.C."/>
            <person name="Knight R."/>
            <person name="Edlund A."/>
        </authorList>
    </citation>
    <scope>NUCLEOTIDE SEQUENCE</scope>
    <source>
        <strain evidence="8">JCVI_34_bin.1</strain>
    </source>
</reference>
<evidence type="ECO:0000256" key="1">
    <source>
        <dbReference type="ARBA" id="ARBA00011073"/>
    </source>
</evidence>
<organism evidence="8 9">
    <name type="scientific">Alloprevotella tannerae</name>
    <dbReference type="NCBI Taxonomy" id="76122"/>
    <lineage>
        <taxon>Bacteria</taxon>
        <taxon>Pseudomonadati</taxon>
        <taxon>Bacteroidota</taxon>
        <taxon>Bacteroidia</taxon>
        <taxon>Bacteroidales</taxon>
        <taxon>Prevotellaceae</taxon>
        <taxon>Alloprevotella</taxon>
    </lineage>
</organism>
<feature type="active site" description="Charge relay system" evidence="5">
    <location>
        <position position="194"/>
    </location>
</feature>
<dbReference type="AlphaFoldDB" id="A0A929RWJ9"/>
<sequence length="467" mass="51248">MKLFIPTLLLAAFFSATTNSGAQSKKNDNKHSVPTALYRYRVCLTDKDNNSFSIKKPQAFLSAKALERRNRYGIAVDEIDLPLPPSYLKKIKQEGLKIYNQSKWTNSLVVETGDTMKVVALKALPFVKSIRKVWIGTNEPKKTNPKERFKGLTYRQDTLSSFYGQGQAQAEMLNAQRLHEAGYRGQGMTIAVIDGGFLNADTIKGLKGVKVLGTKNFVDSKRSVFEEESHGMMVLSCIAAHTPYSFVGTCPEASFYLLQSEDSDTEQLVEEDNFCSALEYADSLGCDVVTASLGYYRFDYPEMNPTYADLDGKTSINSIAASIAASRGMLFLNSAGNEGDNTWKKIGFPGDAKDILTVGAVRADSVNTLFSSLGYTADRRIKPDVMAMGQASTVYQPNGLIGKANGTSFSTPILCGAVTCLWQAHRDKTPVEIIKAVQRAGNNYATPNEVFGYGIPDLWKAHQILGQ</sequence>
<feature type="signal peptide" evidence="6">
    <location>
        <begin position="1"/>
        <end position="22"/>
    </location>
</feature>
<dbReference type="Proteomes" id="UP000704068">
    <property type="component" value="Unassembled WGS sequence"/>
</dbReference>
<feature type="active site" description="Charge relay system" evidence="5">
    <location>
        <position position="230"/>
    </location>
</feature>
<dbReference type="InterPro" id="IPR017317">
    <property type="entry name" value="Pept_S8_subtilisin_bacteroid-2"/>
</dbReference>
<accession>A0A929RWJ9</accession>
<dbReference type="PRINTS" id="PR00723">
    <property type="entry name" value="SUBTILISIN"/>
</dbReference>
<comment type="caution">
    <text evidence="8">The sequence shown here is derived from an EMBL/GenBank/DDBJ whole genome shotgun (WGS) entry which is preliminary data.</text>
</comment>
<evidence type="ECO:0000313" key="9">
    <source>
        <dbReference type="Proteomes" id="UP000704068"/>
    </source>
</evidence>
<dbReference type="InterPro" id="IPR015500">
    <property type="entry name" value="Peptidase_S8_subtilisin-rel"/>
</dbReference>
<dbReference type="Gene3D" id="3.40.50.200">
    <property type="entry name" value="Peptidase S8/S53 domain"/>
    <property type="match status" value="1"/>
</dbReference>
<dbReference type="PANTHER" id="PTHR43806">
    <property type="entry name" value="PEPTIDASE S8"/>
    <property type="match status" value="1"/>
</dbReference>
<protein>
    <submittedName>
        <fullName evidence="8">S8 family serine peptidase</fullName>
    </submittedName>
</protein>
<evidence type="ECO:0000259" key="7">
    <source>
        <dbReference type="Pfam" id="PF00082"/>
    </source>
</evidence>
<dbReference type="RefSeq" id="WP_303763200.1">
    <property type="nucleotide sequence ID" value="NZ_CAUOSC010000003.1"/>
</dbReference>
<dbReference type="GO" id="GO:0006508">
    <property type="term" value="P:proteolysis"/>
    <property type="evidence" value="ECO:0007669"/>
    <property type="project" value="UniProtKB-KW"/>
</dbReference>
<dbReference type="GO" id="GO:0004252">
    <property type="term" value="F:serine-type endopeptidase activity"/>
    <property type="evidence" value="ECO:0007669"/>
    <property type="project" value="UniProtKB-UniRule"/>
</dbReference>
<gene>
    <name evidence="8" type="ORF">HXK21_03070</name>
</gene>
<name>A0A929RWJ9_9BACT</name>
<dbReference type="InterPro" id="IPR000209">
    <property type="entry name" value="Peptidase_S8/S53_dom"/>
</dbReference>
<evidence type="ECO:0000313" key="8">
    <source>
        <dbReference type="EMBL" id="MBF0970011.1"/>
    </source>
</evidence>
<dbReference type="PANTHER" id="PTHR43806:SF67">
    <property type="entry name" value="EGF-LIKE DOMAIN-CONTAINING PROTEIN"/>
    <property type="match status" value="1"/>
</dbReference>
<keyword evidence="6" id="KW-0732">Signal</keyword>
<proteinExistence type="inferred from homology"/>
<dbReference type="PIRSF" id="PIRSF037903">
    <property type="entry name" value="Subtilisin_rel_GFO_2223"/>
    <property type="match status" value="1"/>
</dbReference>